<dbReference type="Gene3D" id="1.10.3720.10">
    <property type="entry name" value="MetI-like"/>
    <property type="match status" value="1"/>
</dbReference>
<dbReference type="Proteomes" id="UP000048926">
    <property type="component" value="Unassembled WGS sequence"/>
</dbReference>
<dbReference type="OrthoDB" id="258894at2"/>
<keyword evidence="6 7" id="KW-0472">Membrane</keyword>
<comment type="subcellular location">
    <subcellularLocation>
        <location evidence="1 7">Cell membrane</location>
        <topology evidence="1 7">Multi-pass membrane protein</topology>
    </subcellularLocation>
</comment>
<name>A0A0M6XYD2_9HYPH</name>
<organism evidence="9 10">
    <name type="scientific">Roseibium aggregatum</name>
    <dbReference type="NCBI Taxonomy" id="187304"/>
    <lineage>
        <taxon>Bacteria</taxon>
        <taxon>Pseudomonadati</taxon>
        <taxon>Pseudomonadota</taxon>
        <taxon>Alphaproteobacteria</taxon>
        <taxon>Hyphomicrobiales</taxon>
        <taxon>Stappiaceae</taxon>
        <taxon>Roseibium</taxon>
    </lineage>
</organism>
<dbReference type="EMBL" id="CXST01000001">
    <property type="protein sequence ID" value="CTQ42312.1"/>
    <property type="molecule type" value="Genomic_DNA"/>
</dbReference>
<dbReference type="SUPFAM" id="SSF161098">
    <property type="entry name" value="MetI-like"/>
    <property type="match status" value="1"/>
</dbReference>
<dbReference type="GO" id="GO:0005886">
    <property type="term" value="C:plasma membrane"/>
    <property type="evidence" value="ECO:0007669"/>
    <property type="project" value="UniProtKB-SubCell"/>
</dbReference>
<dbReference type="STRING" id="187304.B0E33_26460"/>
<dbReference type="CDD" id="cd06261">
    <property type="entry name" value="TM_PBP2"/>
    <property type="match status" value="1"/>
</dbReference>
<keyword evidence="3" id="KW-1003">Cell membrane</keyword>
<dbReference type="InterPro" id="IPR035906">
    <property type="entry name" value="MetI-like_sf"/>
</dbReference>
<dbReference type="PANTHER" id="PTHR30151">
    <property type="entry name" value="ALKANE SULFONATE ABC TRANSPORTER-RELATED, MEMBRANE SUBUNIT"/>
    <property type="match status" value="1"/>
</dbReference>
<protein>
    <submittedName>
        <fullName evidence="9">Putative aliphatic sulfonates transport permease protein SsuC</fullName>
    </submittedName>
</protein>
<evidence type="ECO:0000259" key="8">
    <source>
        <dbReference type="PROSITE" id="PS50928"/>
    </source>
</evidence>
<comment type="similarity">
    <text evidence="7">Belongs to the binding-protein-dependent transport system permease family.</text>
</comment>
<evidence type="ECO:0000313" key="9">
    <source>
        <dbReference type="EMBL" id="CTQ42312.1"/>
    </source>
</evidence>
<evidence type="ECO:0000256" key="2">
    <source>
        <dbReference type="ARBA" id="ARBA00022448"/>
    </source>
</evidence>
<sequence>MRIINRKPSRVTALALGLLPFVLTVVAYAIASHYRRLDNPADKLLPSITSMGEAFWRMAAVPDRRSGDLLLWLDTFDSLWRLGTGMAVSTLLAISLGIAIGFIPHIRSGLAPYLATFSLIPPITILPILFITFGLGELAKIALIVIGTAPVMIRSTAQAVLDIPREMIIKAETLGASVWQMVTRLVLPQVLPHLITSLRLSLVPAWIFLISAEAIASTSGLGYRIFLVRRYLAMDVILPYVVWITLLAFLLDRALLLLSRRAFRWHHLGGDAL</sequence>
<evidence type="ECO:0000256" key="3">
    <source>
        <dbReference type="ARBA" id="ARBA00022475"/>
    </source>
</evidence>
<dbReference type="PROSITE" id="PS50928">
    <property type="entry name" value="ABC_TM1"/>
    <property type="match status" value="1"/>
</dbReference>
<feature type="transmembrane region" description="Helical" evidence="7">
    <location>
        <begin position="237"/>
        <end position="258"/>
    </location>
</feature>
<evidence type="ECO:0000256" key="4">
    <source>
        <dbReference type="ARBA" id="ARBA00022692"/>
    </source>
</evidence>
<keyword evidence="2 7" id="KW-0813">Transport</keyword>
<evidence type="ECO:0000313" key="10">
    <source>
        <dbReference type="Proteomes" id="UP000048926"/>
    </source>
</evidence>
<gene>
    <name evidence="9" type="primary">ssuC_1</name>
    <name evidence="9" type="ORF">LAL4801_00738</name>
</gene>
<evidence type="ECO:0000256" key="1">
    <source>
        <dbReference type="ARBA" id="ARBA00004651"/>
    </source>
</evidence>
<feature type="domain" description="ABC transmembrane type-1" evidence="8">
    <location>
        <begin position="79"/>
        <end position="259"/>
    </location>
</feature>
<evidence type="ECO:0000256" key="6">
    <source>
        <dbReference type="ARBA" id="ARBA00023136"/>
    </source>
</evidence>
<feature type="transmembrane region" description="Helical" evidence="7">
    <location>
        <begin position="79"/>
        <end position="103"/>
    </location>
</feature>
<reference evidence="10" key="1">
    <citation type="submission" date="2015-07" db="EMBL/GenBank/DDBJ databases">
        <authorList>
            <person name="Rodrigo-Torres Lidia"/>
            <person name="Arahal R.David."/>
        </authorList>
    </citation>
    <scope>NUCLEOTIDE SEQUENCE [LARGE SCALE GENOMIC DNA]</scope>
    <source>
        <strain evidence="10">CECT 4801</strain>
    </source>
</reference>
<dbReference type="InterPro" id="IPR000515">
    <property type="entry name" value="MetI-like"/>
</dbReference>
<dbReference type="AlphaFoldDB" id="A0A0M6XYD2"/>
<keyword evidence="4 7" id="KW-0812">Transmembrane</keyword>
<feature type="transmembrane region" description="Helical" evidence="7">
    <location>
        <begin position="110"/>
        <end position="135"/>
    </location>
</feature>
<feature type="transmembrane region" description="Helical" evidence="7">
    <location>
        <begin position="203"/>
        <end position="225"/>
    </location>
</feature>
<proteinExistence type="inferred from homology"/>
<evidence type="ECO:0000256" key="7">
    <source>
        <dbReference type="RuleBase" id="RU363032"/>
    </source>
</evidence>
<keyword evidence="5 7" id="KW-1133">Transmembrane helix</keyword>
<accession>A0A0M6XYD2</accession>
<dbReference type="Pfam" id="PF00528">
    <property type="entry name" value="BPD_transp_1"/>
    <property type="match status" value="1"/>
</dbReference>
<keyword evidence="10" id="KW-1185">Reference proteome</keyword>
<dbReference type="PANTHER" id="PTHR30151:SF0">
    <property type="entry name" value="ABC TRANSPORTER PERMEASE PROTEIN MJ0413-RELATED"/>
    <property type="match status" value="1"/>
</dbReference>
<dbReference type="RefSeq" id="WP_055654311.1">
    <property type="nucleotide sequence ID" value="NZ_CXST01000001.1"/>
</dbReference>
<evidence type="ECO:0000256" key="5">
    <source>
        <dbReference type="ARBA" id="ARBA00022989"/>
    </source>
</evidence>
<dbReference type="GO" id="GO:0055085">
    <property type="term" value="P:transmembrane transport"/>
    <property type="evidence" value="ECO:0007669"/>
    <property type="project" value="InterPro"/>
</dbReference>